<keyword evidence="1" id="KW-0732">Signal</keyword>
<accession>A0AAV8YLI0</accession>
<proteinExistence type="predicted"/>
<protein>
    <submittedName>
        <fullName evidence="2">Uncharacterized protein</fullName>
    </submittedName>
</protein>
<keyword evidence="3" id="KW-1185">Reference proteome</keyword>
<dbReference type="EMBL" id="JAPWTK010000069">
    <property type="protein sequence ID" value="KAJ8952400.1"/>
    <property type="molecule type" value="Genomic_DNA"/>
</dbReference>
<reference evidence="2" key="1">
    <citation type="journal article" date="2023" name="Insect Mol. Biol.">
        <title>Genome sequencing provides insights into the evolution of gene families encoding plant cell wall-degrading enzymes in longhorned beetles.</title>
        <authorList>
            <person name="Shin N.R."/>
            <person name="Okamura Y."/>
            <person name="Kirsch R."/>
            <person name="Pauchet Y."/>
        </authorList>
    </citation>
    <scope>NUCLEOTIDE SEQUENCE</scope>
    <source>
        <strain evidence="2">AMC_N1</strain>
    </source>
</reference>
<dbReference type="Proteomes" id="UP001162162">
    <property type="component" value="Unassembled WGS sequence"/>
</dbReference>
<gene>
    <name evidence="2" type="ORF">NQ318_014492</name>
</gene>
<evidence type="ECO:0000313" key="2">
    <source>
        <dbReference type="EMBL" id="KAJ8952400.1"/>
    </source>
</evidence>
<dbReference type="AlphaFoldDB" id="A0AAV8YLI0"/>
<organism evidence="2 3">
    <name type="scientific">Aromia moschata</name>
    <dbReference type="NCBI Taxonomy" id="1265417"/>
    <lineage>
        <taxon>Eukaryota</taxon>
        <taxon>Metazoa</taxon>
        <taxon>Ecdysozoa</taxon>
        <taxon>Arthropoda</taxon>
        <taxon>Hexapoda</taxon>
        <taxon>Insecta</taxon>
        <taxon>Pterygota</taxon>
        <taxon>Neoptera</taxon>
        <taxon>Endopterygota</taxon>
        <taxon>Coleoptera</taxon>
        <taxon>Polyphaga</taxon>
        <taxon>Cucujiformia</taxon>
        <taxon>Chrysomeloidea</taxon>
        <taxon>Cerambycidae</taxon>
        <taxon>Cerambycinae</taxon>
        <taxon>Callichromatini</taxon>
        <taxon>Aromia</taxon>
    </lineage>
</organism>
<comment type="caution">
    <text evidence="2">The sequence shown here is derived from an EMBL/GenBank/DDBJ whole genome shotgun (WGS) entry which is preliminary data.</text>
</comment>
<evidence type="ECO:0000256" key="1">
    <source>
        <dbReference type="SAM" id="SignalP"/>
    </source>
</evidence>
<evidence type="ECO:0000313" key="3">
    <source>
        <dbReference type="Proteomes" id="UP001162162"/>
    </source>
</evidence>
<feature type="chain" id="PRO_5043944994" evidence="1">
    <location>
        <begin position="20"/>
        <end position="106"/>
    </location>
</feature>
<feature type="signal peptide" evidence="1">
    <location>
        <begin position="1"/>
        <end position="19"/>
    </location>
</feature>
<sequence>MNSMHIAVFLVVALAAAHGGLIGAPLATSIVATRQLTLAPAAVATPIAFGGPLLTKSIIATPAIAAPGIGLGGIGLGSIGLGGPFWEKGCVAECLLTSTYLLMINV</sequence>
<name>A0AAV8YLI0_9CUCU</name>